<evidence type="ECO:0000313" key="9">
    <source>
        <dbReference type="Proteomes" id="UP000019484"/>
    </source>
</evidence>
<comment type="caution">
    <text evidence="8">The sequence shown here is derived from an EMBL/GenBank/DDBJ whole genome shotgun (WGS) entry which is preliminary data.</text>
</comment>
<feature type="region of interest" description="Disordered" evidence="5">
    <location>
        <begin position="1"/>
        <end position="26"/>
    </location>
</feature>
<comment type="subcellular location">
    <subcellularLocation>
        <location evidence="1">Membrane</location>
        <topology evidence="1">Multi-pass membrane protein</topology>
    </subcellularLocation>
</comment>
<evidence type="ECO:0000256" key="3">
    <source>
        <dbReference type="ARBA" id="ARBA00022989"/>
    </source>
</evidence>
<dbReference type="InterPro" id="IPR011701">
    <property type="entry name" value="MFS"/>
</dbReference>
<feature type="compositionally biased region" description="Polar residues" evidence="5">
    <location>
        <begin position="547"/>
        <end position="561"/>
    </location>
</feature>
<feature type="transmembrane region" description="Helical" evidence="6">
    <location>
        <begin position="362"/>
        <end position="381"/>
    </location>
</feature>
<protein>
    <recommendedName>
        <fullName evidence="7">Major facilitator superfamily (MFS) profile domain-containing protein</fullName>
    </recommendedName>
</protein>
<feature type="compositionally biased region" description="Basic and acidic residues" evidence="5">
    <location>
        <begin position="564"/>
        <end position="576"/>
    </location>
</feature>
<feature type="transmembrane region" description="Helical" evidence="6">
    <location>
        <begin position="103"/>
        <end position="121"/>
    </location>
</feature>
<feature type="transmembrane region" description="Helical" evidence="6">
    <location>
        <begin position="73"/>
        <end position="91"/>
    </location>
</feature>
<keyword evidence="3 6" id="KW-1133">Transmembrane helix</keyword>
<dbReference type="PRINTS" id="PR01036">
    <property type="entry name" value="TCRTETB"/>
</dbReference>
<evidence type="ECO:0000256" key="2">
    <source>
        <dbReference type="ARBA" id="ARBA00022692"/>
    </source>
</evidence>
<feature type="transmembrane region" description="Helical" evidence="6">
    <location>
        <begin position="429"/>
        <end position="451"/>
    </location>
</feature>
<dbReference type="RefSeq" id="XP_007721889.1">
    <property type="nucleotide sequence ID" value="XM_007723699.1"/>
</dbReference>
<dbReference type="Pfam" id="PF07690">
    <property type="entry name" value="MFS_1"/>
    <property type="match status" value="1"/>
</dbReference>
<evidence type="ECO:0000256" key="1">
    <source>
        <dbReference type="ARBA" id="ARBA00004141"/>
    </source>
</evidence>
<feature type="domain" description="Major facilitator superfamily (MFS) profile" evidence="7">
    <location>
        <begin position="36"/>
        <end position="521"/>
    </location>
</feature>
<feature type="transmembrane region" description="Helical" evidence="6">
    <location>
        <begin position="127"/>
        <end position="148"/>
    </location>
</feature>
<keyword evidence="4 6" id="KW-0472">Membrane</keyword>
<feature type="transmembrane region" description="Helical" evidence="6">
    <location>
        <begin position="336"/>
        <end position="355"/>
    </location>
</feature>
<evidence type="ECO:0000256" key="4">
    <source>
        <dbReference type="ARBA" id="ARBA00023136"/>
    </source>
</evidence>
<feature type="region of interest" description="Disordered" evidence="5">
    <location>
        <begin position="535"/>
        <end position="576"/>
    </location>
</feature>
<dbReference type="SUPFAM" id="SSF103473">
    <property type="entry name" value="MFS general substrate transporter"/>
    <property type="match status" value="1"/>
</dbReference>
<dbReference type="Gene3D" id="1.20.1250.20">
    <property type="entry name" value="MFS general substrate transporter like domains"/>
    <property type="match status" value="1"/>
</dbReference>
<dbReference type="AlphaFoldDB" id="W9YXK8"/>
<dbReference type="InterPro" id="IPR020846">
    <property type="entry name" value="MFS_dom"/>
</dbReference>
<keyword evidence="9" id="KW-1185">Reference proteome</keyword>
<feature type="transmembrane region" description="Helical" evidence="6">
    <location>
        <begin position="34"/>
        <end position="61"/>
    </location>
</feature>
<feature type="transmembrane region" description="Helical" evidence="6">
    <location>
        <begin position="488"/>
        <end position="516"/>
    </location>
</feature>
<feature type="transmembrane region" description="Helical" evidence="6">
    <location>
        <begin position="387"/>
        <end position="408"/>
    </location>
</feature>
<dbReference type="eggNOG" id="KOG0254">
    <property type="taxonomic scope" value="Eukaryota"/>
</dbReference>
<gene>
    <name evidence="8" type="ORF">A1O1_02789</name>
</gene>
<feature type="transmembrane region" description="Helical" evidence="6">
    <location>
        <begin position="191"/>
        <end position="210"/>
    </location>
</feature>
<dbReference type="OrthoDB" id="2351791at2759"/>
<evidence type="ECO:0000313" key="8">
    <source>
        <dbReference type="EMBL" id="EXJ94395.1"/>
    </source>
</evidence>
<accession>W9YXK8</accession>
<dbReference type="Proteomes" id="UP000019484">
    <property type="component" value="Unassembled WGS sequence"/>
</dbReference>
<dbReference type="PROSITE" id="PS50850">
    <property type="entry name" value="MFS"/>
    <property type="match status" value="1"/>
</dbReference>
<evidence type="ECO:0000256" key="6">
    <source>
        <dbReference type="SAM" id="Phobius"/>
    </source>
</evidence>
<evidence type="ECO:0000259" key="7">
    <source>
        <dbReference type="PROSITE" id="PS50850"/>
    </source>
</evidence>
<keyword evidence="2 6" id="KW-0812">Transmembrane</keyword>
<feature type="transmembrane region" description="Helical" evidence="6">
    <location>
        <begin position="297"/>
        <end position="316"/>
    </location>
</feature>
<dbReference type="InterPro" id="IPR036259">
    <property type="entry name" value="MFS_trans_sf"/>
</dbReference>
<dbReference type="EMBL" id="AMWN01000002">
    <property type="protein sequence ID" value="EXJ94395.1"/>
    <property type="molecule type" value="Genomic_DNA"/>
</dbReference>
<feature type="transmembrane region" description="Helical" evidence="6">
    <location>
        <begin position="256"/>
        <end position="276"/>
    </location>
</feature>
<evidence type="ECO:0000256" key="5">
    <source>
        <dbReference type="SAM" id="MobiDB-lite"/>
    </source>
</evidence>
<dbReference type="PANTHER" id="PTHR23501">
    <property type="entry name" value="MAJOR FACILITATOR SUPERFAMILY"/>
    <property type="match status" value="1"/>
</dbReference>
<dbReference type="HOGENOM" id="CLU_000960_22_0_1"/>
<dbReference type="GeneID" id="19157688"/>
<name>W9YXK8_9EURO</name>
<proteinExistence type="predicted"/>
<organism evidence="8 9">
    <name type="scientific">Capronia coronata CBS 617.96</name>
    <dbReference type="NCBI Taxonomy" id="1182541"/>
    <lineage>
        <taxon>Eukaryota</taxon>
        <taxon>Fungi</taxon>
        <taxon>Dikarya</taxon>
        <taxon>Ascomycota</taxon>
        <taxon>Pezizomycotina</taxon>
        <taxon>Eurotiomycetes</taxon>
        <taxon>Chaetothyriomycetidae</taxon>
        <taxon>Chaetothyriales</taxon>
        <taxon>Herpotrichiellaceae</taxon>
        <taxon>Capronia</taxon>
    </lineage>
</organism>
<dbReference type="GO" id="GO:0022857">
    <property type="term" value="F:transmembrane transporter activity"/>
    <property type="evidence" value="ECO:0007669"/>
    <property type="project" value="InterPro"/>
</dbReference>
<dbReference type="GO" id="GO:0005886">
    <property type="term" value="C:plasma membrane"/>
    <property type="evidence" value="ECO:0007669"/>
    <property type="project" value="TreeGrafter"/>
</dbReference>
<dbReference type="PANTHER" id="PTHR23501:SF94">
    <property type="entry name" value="MAJOR FACILITATOR SUPERFAMILY (MFS) PROFILE DOMAIN-CONTAINING PROTEIN"/>
    <property type="match status" value="1"/>
</dbReference>
<feature type="transmembrane region" description="Helical" evidence="6">
    <location>
        <begin position="231"/>
        <end position="250"/>
    </location>
</feature>
<reference evidence="8 9" key="1">
    <citation type="submission" date="2013-03" db="EMBL/GenBank/DDBJ databases">
        <title>The Genome Sequence of Capronia coronata CBS 617.96.</title>
        <authorList>
            <consortium name="The Broad Institute Genomics Platform"/>
            <person name="Cuomo C."/>
            <person name="de Hoog S."/>
            <person name="Gorbushina A."/>
            <person name="Walker B."/>
            <person name="Young S.K."/>
            <person name="Zeng Q."/>
            <person name="Gargeya S."/>
            <person name="Fitzgerald M."/>
            <person name="Haas B."/>
            <person name="Abouelleil A."/>
            <person name="Allen A.W."/>
            <person name="Alvarado L."/>
            <person name="Arachchi H.M."/>
            <person name="Berlin A.M."/>
            <person name="Chapman S.B."/>
            <person name="Gainer-Dewar J."/>
            <person name="Goldberg J."/>
            <person name="Griggs A."/>
            <person name="Gujja S."/>
            <person name="Hansen M."/>
            <person name="Howarth C."/>
            <person name="Imamovic A."/>
            <person name="Ireland A."/>
            <person name="Larimer J."/>
            <person name="McCowan C."/>
            <person name="Murphy C."/>
            <person name="Pearson M."/>
            <person name="Poon T.W."/>
            <person name="Priest M."/>
            <person name="Roberts A."/>
            <person name="Saif S."/>
            <person name="Shea T."/>
            <person name="Sisk P."/>
            <person name="Sykes S."/>
            <person name="Wortman J."/>
            <person name="Nusbaum C."/>
            <person name="Birren B."/>
        </authorList>
    </citation>
    <scope>NUCLEOTIDE SEQUENCE [LARGE SCALE GENOMIC DNA]</scope>
    <source>
        <strain evidence="8 9">CBS 617.96</strain>
    </source>
</reference>
<feature type="transmembrane region" description="Helical" evidence="6">
    <location>
        <begin position="160"/>
        <end position="179"/>
    </location>
</feature>
<sequence length="576" mass="62482">MARENQDDLGIGNNMDSLSSEPDMPRWKPSTQELIIMLTLAVTSLMVSLDATVIITSLSTIVQALNASATQGFWIGTSYLLTCAVTMPFTASLSDILGRPHCLFASIVTFTIGTIVCATAHSISQMLVGRCIQGVGGGGIIILSLVIFSDIVPLRFRPRYVGIIQGAWALGTCVGPIVGGGLATPSLWRCVFYLMFPFAGVGLVCVPLFVRLKPRKATWREMVTRVDWVGGFLFISSATGFLVAVSWGGAQEPWGSWRTIVPLTLDGFGIVATMLWERFGARHPFLRHSLFRHRSAVAVYVGAFAQGLLLYGQLYYIPLFFEAVKLNSPIRTGVSLLPVMLTLIPASVIVGSMITRTARYRWAIWTGWVLATLATGLTVLWDEQTGTAVWATILVLLGLGHGLLLNALNTASQAVSVPGDEGPAVAMYAFLRSFGMAIGVGIGGSIFQNVMRRKLVALHLPATIALQAEAYIAQLHQLGDTPQREAIFAAYVAGFRGVFGFFCGLAGLALVVCLFIRHYKIDKALVTEHRMEEGPMGWRRARKDRSLSPTQSRSRSQSAATNGDHARPERSARDQA</sequence>